<reference evidence="4 5" key="1">
    <citation type="submission" date="2019-07" db="EMBL/GenBank/DDBJ databases">
        <title>Whole genome shotgun sequence of Cellulomonas soli NBRC 109434.</title>
        <authorList>
            <person name="Hosoyama A."/>
            <person name="Uohara A."/>
            <person name="Ohji S."/>
            <person name="Ichikawa N."/>
        </authorList>
    </citation>
    <scope>NUCLEOTIDE SEQUENCE [LARGE SCALE GENOMIC DNA]</scope>
    <source>
        <strain evidence="4 5">NBRC 109434</strain>
    </source>
</reference>
<dbReference type="GO" id="GO:0003677">
    <property type="term" value="F:DNA binding"/>
    <property type="evidence" value="ECO:0007669"/>
    <property type="project" value="InterPro"/>
</dbReference>
<dbReference type="GO" id="GO:0006281">
    <property type="term" value="P:DNA repair"/>
    <property type="evidence" value="ECO:0007669"/>
    <property type="project" value="InterPro"/>
</dbReference>
<dbReference type="GO" id="GO:0015627">
    <property type="term" value="C:type II protein secretion system complex"/>
    <property type="evidence" value="ECO:0007669"/>
    <property type="project" value="TreeGrafter"/>
</dbReference>
<dbReference type="AlphaFoldDB" id="A0A512PDG2"/>
<feature type="domain" description="Helix-hairpin-helix DNA-binding motif class 1" evidence="3">
    <location>
        <begin position="314"/>
        <end position="333"/>
    </location>
</feature>
<keyword evidence="2" id="KW-1133">Transmembrane helix</keyword>
<dbReference type="InterPro" id="IPR010994">
    <property type="entry name" value="RuvA_2-like"/>
</dbReference>
<evidence type="ECO:0000313" key="4">
    <source>
        <dbReference type="EMBL" id="GEP69228.1"/>
    </source>
</evidence>
<dbReference type="Gene3D" id="1.10.150.320">
    <property type="entry name" value="Photosystem II 12 kDa extrinsic protein"/>
    <property type="match status" value="1"/>
</dbReference>
<dbReference type="InterPro" id="IPR019554">
    <property type="entry name" value="Soluble_ligand-bd"/>
</dbReference>
<dbReference type="Pfam" id="PF10531">
    <property type="entry name" value="SLBB"/>
    <property type="match status" value="1"/>
</dbReference>
<dbReference type="SUPFAM" id="SSF47781">
    <property type="entry name" value="RuvA domain 2-like"/>
    <property type="match status" value="1"/>
</dbReference>
<feature type="transmembrane region" description="Helical" evidence="2">
    <location>
        <begin position="139"/>
        <end position="160"/>
    </location>
</feature>
<evidence type="ECO:0000256" key="1">
    <source>
        <dbReference type="SAM" id="MobiDB-lite"/>
    </source>
</evidence>
<sequence>MRAPAPSVGAVPETDDRTHDRPHARLHALAIGARALTSDLTAEPLGAAVAQPPPGATGTTPGTAPGTAQGTTSGTTSGAVPGPVRRVGGAPAAPSAAPRLSAQALALAAVDYREAYGDPVVRAAAVPARRIRWTVPWRLAGAAGTVVLLVAGAVALRAVAVHPGEPVSLPEPAPSVAVSGSPTSSVPVGDGSPADAALVVHVVGQVAAPGIARLPAGSRVVDAVTAAGGALPEADLAALNMARLLVDGEQIVVPALGDQVSGGVAGAGAQAPGDGRVDLNTADVAALDALPGIGPVLAQRIVDHRATQPFASVDDLDDVSGIGPALLADLRDLVRV</sequence>
<dbReference type="PANTHER" id="PTHR21180:SF32">
    <property type="entry name" value="ENDONUCLEASE_EXONUCLEASE_PHOSPHATASE FAMILY DOMAIN-CONTAINING PROTEIN 1"/>
    <property type="match status" value="1"/>
</dbReference>
<feature type="domain" description="Helix-hairpin-helix DNA-binding motif class 1" evidence="3">
    <location>
        <begin position="285"/>
        <end position="304"/>
    </location>
</feature>
<feature type="region of interest" description="Disordered" evidence="1">
    <location>
        <begin position="169"/>
        <end position="189"/>
    </location>
</feature>
<dbReference type="InterPro" id="IPR051675">
    <property type="entry name" value="Endo/Exo/Phosphatase_dom_1"/>
</dbReference>
<keyword evidence="2" id="KW-0812">Transmembrane</keyword>
<accession>A0A512PDG2</accession>
<dbReference type="PANTHER" id="PTHR21180">
    <property type="entry name" value="ENDONUCLEASE/EXONUCLEASE/PHOSPHATASE FAMILY DOMAIN-CONTAINING PROTEIN 1"/>
    <property type="match status" value="1"/>
</dbReference>
<protein>
    <recommendedName>
        <fullName evidence="3">Helix-hairpin-helix DNA-binding motif class 1 domain-containing protein</fullName>
    </recommendedName>
</protein>
<proteinExistence type="predicted"/>
<dbReference type="Gene3D" id="3.10.560.10">
    <property type="entry name" value="Outer membrane lipoprotein wza domain like"/>
    <property type="match status" value="1"/>
</dbReference>
<feature type="region of interest" description="Disordered" evidence="1">
    <location>
        <begin position="1"/>
        <end position="22"/>
    </location>
</feature>
<feature type="region of interest" description="Disordered" evidence="1">
    <location>
        <begin position="46"/>
        <end position="95"/>
    </location>
</feature>
<name>A0A512PDG2_9CELL</name>
<dbReference type="Proteomes" id="UP000321798">
    <property type="component" value="Unassembled WGS sequence"/>
</dbReference>
<dbReference type="EMBL" id="BKAL01000006">
    <property type="protein sequence ID" value="GEP69228.1"/>
    <property type="molecule type" value="Genomic_DNA"/>
</dbReference>
<gene>
    <name evidence="4" type="ORF">CSO01_19430</name>
</gene>
<evidence type="ECO:0000259" key="3">
    <source>
        <dbReference type="SMART" id="SM00278"/>
    </source>
</evidence>
<keyword evidence="2" id="KW-0472">Membrane</keyword>
<feature type="compositionally biased region" description="Low complexity" evidence="1">
    <location>
        <begin position="174"/>
        <end position="189"/>
    </location>
</feature>
<dbReference type="GO" id="GO:0015628">
    <property type="term" value="P:protein secretion by the type II secretion system"/>
    <property type="evidence" value="ECO:0007669"/>
    <property type="project" value="TreeGrafter"/>
</dbReference>
<keyword evidence="5" id="KW-1185">Reference proteome</keyword>
<organism evidence="4 5">
    <name type="scientific">Cellulomonas soli</name>
    <dbReference type="NCBI Taxonomy" id="931535"/>
    <lineage>
        <taxon>Bacteria</taxon>
        <taxon>Bacillati</taxon>
        <taxon>Actinomycetota</taxon>
        <taxon>Actinomycetes</taxon>
        <taxon>Micrococcales</taxon>
        <taxon>Cellulomonadaceae</taxon>
        <taxon>Cellulomonas</taxon>
    </lineage>
</organism>
<evidence type="ECO:0000313" key="5">
    <source>
        <dbReference type="Proteomes" id="UP000321798"/>
    </source>
</evidence>
<dbReference type="SMART" id="SM00278">
    <property type="entry name" value="HhH1"/>
    <property type="match status" value="2"/>
</dbReference>
<dbReference type="Pfam" id="PF12836">
    <property type="entry name" value="HHH_3"/>
    <property type="match status" value="1"/>
</dbReference>
<comment type="caution">
    <text evidence="4">The sequence shown here is derived from an EMBL/GenBank/DDBJ whole genome shotgun (WGS) entry which is preliminary data.</text>
</comment>
<evidence type="ECO:0000256" key="2">
    <source>
        <dbReference type="SAM" id="Phobius"/>
    </source>
</evidence>
<dbReference type="InterPro" id="IPR003583">
    <property type="entry name" value="Hlx-hairpin-Hlx_DNA-bd_motif"/>
</dbReference>